<dbReference type="InterPro" id="IPR016215">
    <property type="entry name" value="NTA_MOA"/>
</dbReference>
<sequence length="439" mass="48009">MGGGVAPFHLGWFLNGTSVPAWGQEFSGAIGTQWQQAEIFVDLARAMERARFDYVLIEDNTFVGDRYGDSMELYLKHAFQTPRQDPMVTATLLAQATQHLGIVATAGTFAYHPYMLARLSASIDQLSGGRMGVNVVTGTSDRALQNYGFDGMDEHDSRYDVAEDFLKAAIALWDTWDPDSVVADSETGYWADHTKVRRADYRGSHYSTRGPLNTGPLPQGRPVISQAGGSPRGIAFAAKYADTIVAIHATAESMKTYRDKVRAAALSFGRDPDDIKVLFGVGPIVGSTQVEADERVRLRRDDIAENIEVHLAAMAKSTDIDFAQVPLDVPLGSLELQTNGTQQLSDFVSRNATKTLREAVVSRGVGNGPVIAGTPESVADQMEEMMRVAGGDGFLISTSGVTRRFIAEICDGLVPELQRRGLTRREYSFDQLRDNLLEF</sequence>
<keyword evidence="10" id="KW-1185">Reference proteome</keyword>
<dbReference type="AlphaFoldDB" id="A0A1X7MWF5"/>
<dbReference type="InterPro" id="IPR036661">
    <property type="entry name" value="Luciferase-like_sf"/>
</dbReference>
<feature type="domain" description="Luciferase-like" evidence="8">
    <location>
        <begin position="35"/>
        <end position="390"/>
    </location>
</feature>
<feature type="region of interest" description="Disordered" evidence="7">
    <location>
        <begin position="204"/>
        <end position="225"/>
    </location>
</feature>
<dbReference type="Gene3D" id="3.20.20.30">
    <property type="entry name" value="Luciferase-like domain"/>
    <property type="match status" value="1"/>
</dbReference>
<feature type="binding site" evidence="6">
    <location>
        <position position="159"/>
    </location>
    <ligand>
        <name>FMN</name>
        <dbReference type="ChEBI" id="CHEBI:58210"/>
    </ligand>
</feature>
<protein>
    <submittedName>
        <fullName evidence="9">FMN-dependent oxidoreductase, nitrilotriacetate monooxygenase family</fullName>
    </submittedName>
</protein>
<keyword evidence="1 6" id="KW-0285">Flavoprotein</keyword>
<dbReference type="InterPro" id="IPR051260">
    <property type="entry name" value="Diverse_substr_monoxygenases"/>
</dbReference>
<evidence type="ECO:0000256" key="2">
    <source>
        <dbReference type="ARBA" id="ARBA00022643"/>
    </source>
</evidence>
<dbReference type="RefSeq" id="WP_085474693.1">
    <property type="nucleotide sequence ID" value="NZ_FXBM01000001.1"/>
</dbReference>
<evidence type="ECO:0000259" key="8">
    <source>
        <dbReference type="Pfam" id="PF00296"/>
    </source>
</evidence>
<dbReference type="PANTHER" id="PTHR30011:SF16">
    <property type="entry name" value="C2H2 FINGER DOMAIN TRANSCRIPTION FACTOR (EUROFUNG)-RELATED"/>
    <property type="match status" value="1"/>
</dbReference>
<evidence type="ECO:0000256" key="3">
    <source>
        <dbReference type="ARBA" id="ARBA00023002"/>
    </source>
</evidence>
<evidence type="ECO:0000256" key="6">
    <source>
        <dbReference type="PIRSR" id="PIRSR000337-1"/>
    </source>
</evidence>
<dbReference type="STRING" id="1891671.SAMN06295885_0130"/>
<evidence type="ECO:0000256" key="1">
    <source>
        <dbReference type="ARBA" id="ARBA00022630"/>
    </source>
</evidence>
<dbReference type="PANTHER" id="PTHR30011">
    <property type="entry name" value="ALKANESULFONATE MONOOXYGENASE-RELATED"/>
    <property type="match status" value="1"/>
</dbReference>
<feature type="binding site" evidence="6">
    <location>
        <position position="155"/>
    </location>
    <ligand>
        <name>FMN</name>
        <dbReference type="ChEBI" id="CHEBI:58210"/>
    </ligand>
</feature>
<evidence type="ECO:0000313" key="10">
    <source>
        <dbReference type="Proteomes" id="UP000193711"/>
    </source>
</evidence>
<dbReference type="GO" id="GO:0016705">
    <property type="term" value="F:oxidoreductase activity, acting on paired donors, with incorporation or reduction of molecular oxygen"/>
    <property type="evidence" value="ECO:0007669"/>
    <property type="project" value="InterPro"/>
</dbReference>
<dbReference type="EMBL" id="FXBM01000001">
    <property type="protein sequence ID" value="SMH28283.1"/>
    <property type="molecule type" value="Genomic_DNA"/>
</dbReference>
<keyword evidence="2 6" id="KW-0288">FMN</keyword>
<keyword evidence="4 9" id="KW-0503">Monooxygenase</keyword>
<dbReference type="GO" id="GO:0004497">
    <property type="term" value="F:monooxygenase activity"/>
    <property type="evidence" value="ECO:0007669"/>
    <property type="project" value="UniProtKB-KW"/>
</dbReference>
<dbReference type="NCBIfam" id="TIGR03860">
    <property type="entry name" value="FMN_nitrolo"/>
    <property type="match status" value="1"/>
</dbReference>
<dbReference type="SUPFAM" id="SSF51679">
    <property type="entry name" value="Bacterial luciferase-like"/>
    <property type="match status" value="1"/>
</dbReference>
<name>A0A1X7MWF5_9MICO</name>
<dbReference type="Proteomes" id="UP000193711">
    <property type="component" value="Unassembled WGS sequence"/>
</dbReference>
<evidence type="ECO:0000256" key="5">
    <source>
        <dbReference type="ARBA" id="ARBA00033748"/>
    </source>
</evidence>
<evidence type="ECO:0000256" key="7">
    <source>
        <dbReference type="SAM" id="MobiDB-lite"/>
    </source>
</evidence>
<dbReference type="OrthoDB" id="3265338at2"/>
<dbReference type="PIRSF" id="PIRSF000337">
    <property type="entry name" value="NTA_MOA"/>
    <property type="match status" value="1"/>
</dbReference>
<comment type="similarity">
    <text evidence="5">Belongs to the NtaA/SnaA/DszA monooxygenase family.</text>
</comment>
<accession>A0A1X7MWF5</accession>
<dbReference type="InterPro" id="IPR011251">
    <property type="entry name" value="Luciferase-like_dom"/>
</dbReference>
<feature type="binding site" evidence="6">
    <location>
        <position position="105"/>
    </location>
    <ligand>
        <name>FMN</name>
        <dbReference type="ChEBI" id="CHEBI:58210"/>
    </ligand>
</feature>
<feature type="binding site" evidence="6">
    <location>
        <position position="230"/>
    </location>
    <ligand>
        <name>FMN</name>
        <dbReference type="ChEBI" id="CHEBI:58210"/>
    </ligand>
</feature>
<evidence type="ECO:0000313" key="9">
    <source>
        <dbReference type="EMBL" id="SMH28283.1"/>
    </source>
</evidence>
<gene>
    <name evidence="9" type="ORF">SAMN06295885_0130</name>
</gene>
<reference evidence="10" key="1">
    <citation type="submission" date="2017-04" db="EMBL/GenBank/DDBJ databases">
        <authorList>
            <person name="Varghese N."/>
            <person name="Submissions S."/>
        </authorList>
    </citation>
    <scope>NUCLEOTIDE SEQUENCE [LARGE SCALE GENOMIC DNA]</scope>
    <source>
        <strain evidence="10">VKM Ac-2121</strain>
    </source>
</reference>
<evidence type="ECO:0000256" key="4">
    <source>
        <dbReference type="ARBA" id="ARBA00023033"/>
    </source>
</evidence>
<keyword evidence="3" id="KW-0560">Oxidoreductase</keyword>
<feature type="binding site" evidence="6">
    <location>
        <position position="59"/>
    </location>
    <ligand>
        <name>FMN</name>
        <dbReference type="ChEBI" id="CHEBI:58210"/>
    </ligand>
</feature>
<organism evidence="9 10">
    <name type="scientific">Rathayibacter oskolensis</name>
    <dbReference type="NCBI Taxonomy" id="1891671"/>
    <lineage>
        <taxon>Bacteria</taxon>
        <taxon>Bacillati</taxon>
        <taxon>Actinomycetota</taxon>
        <taxon>Actinomycetes</taxon>
        <taxon>Micrococcales</taxon>
        <taxon>Microbacteriaceae</taxon>
        <taxon>Rathayibacter</taxon>
    </lineage>
</organism>
<proteinExistence type="inferred from homology"/>
<dbReference type="Pfam" id="PF00296">
    <property type="entry name" value="Bac_luciferase"/>
    <property type="match status" value="1"/>
</dbReference>